<dbReference type="OrthoDB" id="9979195at2759"/>
<evidence type="ECO:0000256" key="1">
    <source>
        <dbReference type="SAM" id="MobiDB-lite"/>
    </source>
</evidence>
<evidence type="ECO:0000313" key="3">
    <source>
        <dbReference type="EMBL" id="OHE99143.1"/>
    </source>
</evidence>
<gene>
    <name evidence="3" type="ORF">CORC01_05636</name>
</gene>
<dbReference type="RefSeq" id="XP_022476292.1">
    <property type="nucleotide sequence ID" value="XM_022617278.1"/>
</dbReference>
<accession>A0A1G4BCM4</accession>
<feature type="region of interest" description="Disordered" evidence="1">
    <location>
        <begin position="1"/>
        <end position="26"/>
    </location>
</feature>
<sequence length="553" mass="62735">MSTTATITATTTKSEKQHGQAPDLSKYPKLTREQAGHLRHFHNLVTQPDNDWNLMGSQEPLQEFLDAYRYQLATIAYAAGLAHYHRQPALRSVYKRLIRQTIHKMLLRAVWAYWFNTSMSGIATDPDLKELRKPWADPVVKENIMYSGHLLMMVALYGMLFDDDEFEKRGSLEFSWNPLFFGMGPETFSYNAESLQAAILKEMEGNGWAGVCCEPNCVFVVCNQFPLIGVRLRDARLGTSVIEEVLYKYKAAWDKKGLVGSDGLLADVWFVKQDRTVRAKDLGWTAWGSAFMNAWNGALVRSHYDEQALGYITNIGGQVRLNPPAVGNEFRRLVTEDGASPDSRETFQAAVRNAKEVEPGKKPRFPYTKPTLGYIIKWLSELGKDAELTGLLDYADKRLKPTWERGGLYYPRNDQPFDEEMNWTHMDPFSGNAAIGYARLNVEDGQKIIWERPWTAQEVAARPFVDAVTLGDGVDFLRGDWSEEEKTLVLTVRSWDGSTRTIRPALRNLGPGTWKVFIDGQFRLSRALSAGEDIDLEVQVGWRDLDIVAVKQL</sequence>
<feature type="domain" description="Linalool dehydratase/isomerase" evidence="2">
    <location>
        <begin position="69"/>
        <end position="415"/>
    </location>
</feature>
<evidence type="ECO:0000313" key="4">
    <source>
        <dbReference type="Proteomes" id="UP000176998"/>
    </source>
</evidence>
<reference evidence="3 4" key="1">
    <citation type="submission" date="2016-09" db="EMBL/GenBank/DDBJ databases">
        <authorList>
            <person name="Capua I."/>
            <person name="De Benedictis P."/>
            <person name="Joannis T."/>
            <person name="Lombin L.H."/>
            <person name="Cattoli G."/>
        </authorList>
    </citation>
    <scope>NUCLEOTIDE SEQUENCE [LARGE SCALE GENOMIC DNA]</scope>
    <source>
        <strain evidence="3 4">IMI 309357</strain>
    </source>
</reference>
<dbReference type="Pfam" id="PF18566">
    <property type="entry name" value="Ldi"/>
    <property type="match status" value="1"/>
</dbReference>
<dbReference type="InterPro" id="IPR041411">
    <property type="entry name" value="Ldi"/>
</dbReference>
<keyword evidence="4" id="KW-1185">Reference proteome</keyword>
<dbReference type="AlphaFoldDB" id="A0A1G4BCM4"/>
<proteinExistence type="predicted"/>
<organism evidence="3 4">
    <name type="scientific">Colletotrichum orchidophilum</name>
    <dbReference type="NCBI Taxonomy" id="1209926"/>
    <lineage>
        <taxon>Eukaryota</taxon>
        <taxon>Fungi</taxon>
        <taxon>Dikarya</taxon>
        <taxon>Ascomycota</taxon>
        <taxon>Pezizomycotina</taxon>
        <taxon>Sordariomycetes</taxon>
        <taxon>Hypocreomycetidae</taxon>
        <taxon>Glomerellales</taxon>
        <taxon>Glomerellaceae</taxon>
        <taxon>Colletotrichum</taxon>
    </lineage>
</organism>
<comment type="caution">
    <text evidence="3">The sequence shown here is derived from an EMBL/GenBank/DDBJ whole genome shotgun (WGS) entry which is preliminary data.</text>
</comment>
<name>A0A1G4BCM4_9PEZI</name>
<evidence type="ECO:0000259" key="2">
    <source>
        <dbReference type="Pfam" id="PF18566"/>
    </source>
</evidence>
<protein>
    <recommendedName>
        <fullName evidence="2">Linalool dehydratase/isomerase domain-containing protein</fullName>
    </recommendedName>
</protein>
<dbReference type="EMBL" id="MJBS01000039">
    <property type="protein sequence ID" value="OHE99143.1"/>
    <property type="molecule type" value="Genomic_DNA"/>
</dbReference>
<dbReference type="GeneID" id="34558788"/>
<dbReference type="STRING" id="1209926.A0A1G4BCM4"/>
<dbReference type="Proteomes" id="UP000176998">
    <property type="component" value="Unassembled WGS sequence"/>
</dbReference>
<feature type="compositionally biased region" description="Low complexity" evidence="1">
    <location>
        <begin position="1"/>
        <end position="12"/>
    </location>
</feature>